<proteinExistence type="predicted"/>
<sequence length="514" mass="58755">MLLWVVLYIIFPWYRYYIDPDGTSYLTISQRYADGDISTAVNGLWSPWACWLTALLIKAGMQAVPASVVVNAAGATGFLWASWSLFVRFGVPVARQWVYCMAMVVFLCFAVFWQSFDDLWGCFLMLCVLRMMLAQGFARRPALWAGIGMVGALAFFAKAYSLPYFVLCVGVGTFFLAERNRLQWLRIMLVAVPVMLACCFPWVYMLHTKYGIWTTSTAGALNMSWYLVGHPEWKTGIDILVPPIHSGSVYYWEDPYYVNGHLSHYWDSWHLAGLQVLRLGYNCLMLLRCMAEISVLLPMIGAYILVQFLKKFRTLSGDMAAMYLFFLLLPAGYVMVHLESRYLWLMLPIGMVVAWHAEIDGVARKYLQPLFIASIVVFPLWQLRAMCNEGRAEYEFAQRLNAAGIKGADIVSDLHPRLLSKMMYFSGNRFYVISKQRPEPKEDKAANTARLVQDIKRYRITYYLHSPKGNGKLRNPGFDEIFHDNLSDGVSPIPYEKVMTDTASGIILYKLPQQ</sequence>
<feature type="transmembrane region" description="Helical" evidence="1">
    <location>
        <begin position="68"/>
        <end position="90"/>
    </location>
</feature>
<dbReference type="EMBL" id="BAABFA010000019">
    <property type="protein sequence ID" value="GAA4468841.1"/>
    <property type="molecule type" value="Genomic_DNA"/>
</dbReference>
<keyword evidence="3" id="KW-1185">Reference proteome</keyword>
<feature type="transmembrane region" description="Helical" evidence="1">
    <location>
        <begin position="318"/>
        <end position="336"/>
    </location>
</feature>
<evidence type="ECO:0000256" key="1">
    <source>
        <dbReference type="SAM" id="Phobius"/>
    </source>
</evidence>
<name>A0ABP8NKK2_9BACT</name>
<comment type="caution">
    <text evidence="2">The sequence shown here is derived from an EMBL/GenBank/DDBJ whole genome shotgun (WGS) entry which is preliminary data.</text>
</comment>
<reference evidence="3" key="1">
    <citation type="journal article" date="2019" name="Int. J. Syst. Evol. Microbiol.">
        <title>The Global Catalogue of Microorganisms (GCM) 10K type strain sequencing project: providing services to taxonomists for standard genome sequencing and annotation.</title>
        <authorList>
            <consortium name="The Broad Institute Genomics Platform"/>
            <consortium name="The Broad Institute Genome Sequencing Center for Infectious Disease"/>
            <person name="Wu L."/>
            <person name="Ma J."/>
        </authorList>
    </citation>
    <scope>NUCLEOTIDE SEQUENCE [LARGE SCALE GENOMIC DNA]</scope>
    <source>
        <strain evidence="3">JCM 32105</strain>
    </source>
</reference>
<protein>
    <recommendedName>
        <fullName evidence="4">Glycosyltransferase RgtA/B/C/D-like domain-containing protein</fullName>
    </recommendedName>
</protein>
<evidence type="ECO:0000313" key="3">
    <source>
        <dbReference type="Proteomes" id="UP001500067"/>
    </source>
</evidence>
<keyword evidence="1" id="KW-1133">Transmembrane helix</keyword>
<feature type="transmembrane region" description="Helical" evidence="1">
    <location>
        <begin position="144"/>
        <end position="177"/>
    </location>
</feature>
<organism evidence="2 3">
    <name type="scientific">Nemorincola caseinilytica</name>
    <dbReference type="NCBI Taxonomy" id="2054315"/>
    <lineage>
        <taxon>Bacteria</taxon>
        <taxon>Pseudomonadati</taxon>
        <taxon>Bacteroidota</taxon>
        <taxon>Chitinophagia</taxon>
        <taxon>Chitinophagales</taxon>
        <taxon>Chitinophagaceae</taxon>
        <taxon>Nemorincola</taxon>
    </lineage>
</organism>
<feature type="transmembrane region" description="Helical" evidence="1">
    <location>
        <begin position="96"/>
        <end position="113"/>
    </location>
</feature>
<feature type="transmembrane region" description="Helical" evidence="1">
    <location>
        <begin position="184"/>
        <end position="204"/>
    </location>
</feature>
<evidence type="ECO:0008006" key="4">
    <source>
        <dbReference type="Google" id="ProtNLM"/>
    </source>
</evidence>
<dbReference type="Proteomes" id="UP001500067">
    <property type="component" value="Unassembled WGS sequence"/>
</dbReference>
<gene>
    <name evidence="2" type="ORF">GCM10023093_27220</name>
</gene>
<keyword evidence="1" id="KW-0812">Transmembrane</keyword>
<accession>A0ABP8NKK2</accession>
<evidence type="ECO:0000313" key="2">
    <source>
        <dbReference type="EMBL" id="GAA4468841.1"/>
    </source>
</evidence>
<feature type="transmembrane region" description="Helical" evidence="1">
    <location>
        <begin position="285"/>
        <end position="306"/>
    </location>
</feature>
<keyword evidence="1" id="KW-0472">Membrane</keyword>